<protein>
    <submittedName>
        <fullName evidence="4">BREX-2 system phosphatase PglZ</fullName>
    </submittedName>
</protein>
<feature type="domain" description="Alkaline phosphatase-like protein PglZ second" evidence="1">
    <location>
        <begin position="178"/>
        <end position="321"/>
    </location>
</feature>
<name>A0A846YZJ0_9ACTN</name>
<dbReference type="InterPro" id="IPR017850">
    <property type="entry name" value="Alkaline_phosphatase_core_sf"/>
</dbReference>
<dbReference type="SUPFAM" id="SSF53649">
    <property type="entry name" value="Alkaline phosphatase-like"/>
    <property type="match status" value="1"/>
</dbReference>
<feature type="domain" description="Alkaline phosphatase-like protein PglZ N-terminal" evidence="2">
    <location>
        <begin position="30"/>
        <end position="109"/>
    </location>
</feature>
<dbReference type="InterPro" id="IPR058881">
    <property type="entry name" value="PglZ_2nd"/>
</dbReference>
<dbReference type="NCBIfam" id="NF033446">
    <property type="entry name" value="BREX_PglZ_2"/>
    <property type="match status" value="1"/>
</dbReference>
<proteinExistence type="predicted"/>
<dbReference type="EMBL" id="JAAXPI010000021">
    <property type="protein sequence ID" value="NKZ05451.1"/>
    <property type="molecule type" value="Genomic_DNA"/>
</dbReference>
<dbReference type="InterPro" id="IPR058882">
    <property type="entry name" value="PglZ_C"/>
</dbReference>
<dbReference type="Pfam" id="PF25861">
    <property type="entry name" value="PglZ_2nd"/>
    <property type="match status" value="1"/>
</dbReference>
<evidence type="ECO:0000259" key="1">
    <source>
        <dbReference type="Pfam" id="PF25861"/>
    </source>
</evidence>
<evidence type="ECO:0000313" key="4">
    <source>
        <dbReference type="EMBL" id="NKZ05451.1"/>
    </source>
</evidence>
<dbReference type="Pfam" id="PF25863">
    <property type="entry name" value="PglZ_C"/>
    <property type="match status" value="1"/>
</dbReference>
<evidence type="ECO:0000259" key="2">
    <source>
        <dbReference type="Pfam" id="PF25862"/>
    </source>
</evidence>
<dbReference type="Pfam" id="PF25862">
    <property type="entry name" value="PglZ_1st"/>
    <property type="match status" value="1"/>
</dbReference>
<dbReference type="InterPro" id="IPR058880">
    <property type="entry name" value="PglZ_N"/>
</dbReference>
<evidence type="ECO:0000259" key="3">
    <source>
        <dbReference type="Pfam" id="PF25863"/>
    </source>
</evidence>
<dbReference type="InterPro" id="IPR047992">
    <property type="entry name" value="BREX_PglZ"/>
</dbReference>
<comment type="caution">
    <text evidence="4">The sequence shown here is derived from an EMBL/GenBank/DDBJ whole genome shotgun (WGS) entry which is preliminary data.</text>
</comment>
<gene>
    <name evidence="4" type="primary">pglZ</name>
    <name evidence="4" type="ORF">HGB48_17120</name>
</gene>
<evidence type="ECO:0000313" key="5">
    <source>
        <dbReference type="Proteomes" id="UP000579250"/>
    </source>
</evidence>
<dbReference type="Proteomes" id="UP000579250">
    <property type="component" value="Unassembled WGS sequence"/>
</dbReference>
<organism evidence="4 5">
    <name type="scientific">Actinomadura latina</name>
    <dbReference type="NCBI Taxonomy" id="163603"/>
    <lineage>
        <taxon>Bacteria</taxon>
        <taxon>Bacillati</taxon>
        <taxon>Actinomycetota</taxon>
        <taxon>Actinomycetes</taxon>
        <taxon>Streptosporangiales</taxon>
        <taxon>Thermomonosporaceae</taxon>
        <taxon>Actinomadura</taxon>
    </lineage>
</organism>
<dbReference type="RefSeq" id="WP_067640685.1">
    <property type="nucleotide sequence ID" value="NZ_JAAXPI010000021.1"/>
</dbReference>
<accession>A0A846YZJ0</accession>
<reference evidence="4 5" key="1">
    <citation type="submission" date="2020-04" db="EMBL/GenBank/DDBJ databases">
        <title>MicrobeNet Type strains.</title>
        <authorList>
            <person name="Nicholson A.C."/>
        </authorList>
    </citation>
    <scope>NUCLEOTIDE SEQUENCE [LARGE SCALE GENOMIC DNA]</scope>
    <source>
        <strain evidence="4 5">ATCC BAA-277</strain>
    </source>
</reference>
<dbReference type="Pfam" id="PF08665">
    <property type="entry name" value="PglZ"/>
    <property type="match status" value="1"/>
</dbReference>
<dbReference type="AlphaFoldDB" id="A0A846YZJ0"/>
<keyword evidence="5" id="KW-1185">Reference proteome</keyword>
<sequence length="879" mass="92624">MTGAAAAPARRAAPVATPGIVSAEIRRARRRHPDGGTLFLRAAPQWHGPGSFDVDGASVQVVPCGTLLAVLDAVSAKHTDYLVVLSPSERRDLGDSLLAHAIGQDIVAVNRWDLVRHAFGAKTLDPRLTAPGNGWVSDALLETQPDGGWPKVKGALLDHDTALGAVASARLGTGGATDAASLLEWAEDIAAVSRFTALAEQEQTGIADWLARTAGPVADVLFRLVRAGHATDAAAAGLVAGILFGRRERRQAVLAARVRAERLFGGALPAEPALTAFAEACESLLLRRIEADPLWADAVLRRAQDLLDELQAGDLAGASRVLEAGYRLRLRALTDAVAAAVPDPLPADVAEVDRALAGLTDHHLHRARAEDTGAAEMAARLVRWLARDPEPAGSLREHVDRYVRDGSWVDRAVTDVRDGGDGAYGGLLDAVQARRDAGDREFARRLAAWSGVSGGAEELVLVENLLEAIARPVAARAAPLIVVVDGMTAAIAGAVTAEITGAGRWTETGRRAQGREGALATVPSITAFSRTTLLSGELRAGQQADEERGFRDFWGTRTTRLFHKADVRDGLSGEVKAAVADRGTVVGVVLNAVDDSLDKGRADGRADWHPSGIAGLDRLLEAAWRAGRPVVLTSDHGHVLDRGDAAITVRAEAARYRTGEPGDGEVTVTGRRVLAPGGAVVVPWNTRIRYNARKGGYHGGVSLAEMIVPIVVLVPTERLVPDGWETYAPAMHEPVWWTAFTAPRQAEAPKPAKKRAEEPLFDVPASGGLPEADQADGIGALVVASELFAAQREQHPRPPVEDAGLTALLDALAGAGGKLPLPVAAQRAGQLPARMRGYVSTVIKLLNVDGYQVLAVTDGDRTVALDLPLLREQFLGGGG</sequence>
<feature type="domain" description="Alkaline phosphatase-like protein PglZ C-terminal" evidence="3">
    <location>
        <begin position="775"/>
        <end position="874"/>
    </location>
</feature>